<proteinExistence type="predicted"/>
<feature type="transmembrane region" description="Helical" evidence="2">
    <location>
        <begin position="122"/>
        <end position="145"/>
    </location>
</feature>
<sequence length="326" mass="36282">MLLSPGPVDAPPERRNYRWVARRPDHRTRRSAATTRVTAPRTPTPRYTLLPQWGLRDVPPPVPVAPVLPFDRFTARRDRLLLLTVAMFGVASLAEYGRYLILLRNRTKLIPQWLLWFSDATVWLFGVLAPLCALGAALALTGWLLRARRAAYAARGERDPRSMWSQVLGCLVPVANLLWPGVFLTELLGDRPDPRTQRTVRIWWGLWLVSGLFVALSLLWRPAGTLQAEADGVSFSAFTDLWAAGFALFTLYTVRMIEGRDLRGTARSAHRWVVGADPVPEVIAAVTPGTTEPAATIERANSPEKGENAGAEHGRADREQEEVVAK</sequence>
<dbReference type="EMBL" id="JBIAMX010000001">
    <property type="protein sequence ID" value="MFF0541508.1"/>
    <property type="molecule type" value="Genomic_DNA"/>
</dbReference>
<comment type="caution">
    <text evidence="4">The sequence shown here is derived from an EMBL/GenBank/DDBJ whole genome shotgun (WGS) entry which is preliminary data.</text>
</comment>
<keyword evidence="5" id="KW-1185">Reference proteome</keyword>
<evidence type="ECO:0000256" key="1">
    <source>
        <dbReference type="SAM" id="MobiDB-lite"/>
    </source>
</evidence>
<feature type="transmembrane region" description="Helical" evidence="2">
    <location>
        <begin position="80"/>
        <end position="102"/>
    </location>
</feature>
<feature type="compositionally biased region" description="Basic and acidic residues" evidence="1">
    <location>
        <begin position="301"/>
        <end position="326"/>
    </location>
</feature>
<reference evidence="4 5" key="1">
    <citation type="submission" date="2024-10" db="EMBL/GenBank/DDBJ databases">
        <title>The Natural Products Discovery Center: Release of the First 8490 Sequenced Strains for Exploring Actinobacteria Biosynthetic Diversity.</title>
        <authorList>
            <person name="Kalkreuter E."/>
            <person name="Kautsar S.A."/>
            <person name="Yang D."/>
            <person name="Bader C.D."/>
            <person name="Teijaro C.N."/>
            <person name="Fluegel L."/>
            <person name="Davis C.M."/>
            <person name="Simpson J.R."/>
            <person name="Lauterbach L."/>
            <person name="Steele A.D."/>
            <person name="Gui C."/>
            <person name="Meng S."/>
            <person name="Li G."/>
            <person name="Viehrig K."/>
            <person name="Ye F."/>
            <person name="Su P."/>
            <person name="Kiefer A.F."/>
            <person name="Nichols A."/>
            <person name="Cepeda A.J."/>
            <person name="Yan W."/>
            <person name="Fan B."/>
            <person name="Jiang Y."/>
            <person name="Adhikari A."/>
            <person name="Zheng C.-J."/>
            <person name="Schuster L."/>
            <person name="Cowan T.M."/>
            <person name="Smanski M.J."/>
            <person name="Chevrette M.G."/>
            <person name="De Carvalho L.P.S."/>
            <person name="Shen B."/>
        </authorList>
    </citation>
    <scope>NUCLEOTIDE SEQUENCE [LARGE SCALE GENOMIC DNA]</scope>
    <source>
        <strain evidence="4 5">NPDC004045</strain>
    </source>
</reference>
<dbReference type="RefSeq" id="WP_052313493.1">
    <property type="nucleotide sequence ID" value="NZ_JBIAMX010000001.1"/>
</dbReference>
<evidence type="ECO:0000259" key="3">
    <source>
        <dbReference type="Pfam" id="PF14219"/>
    </source>
</evidence>
<gene>
    <name evidence="4" type="ORF">ACFYTF_01565</name>
</gene>
<feature type="transmembrane region" description="Helical" evidence="2">
    <location>
        <begin position="202"/>
        <end position="220"/>
    </location>
</feature>
<dbReference type="Proteomes" id="UP001601444">
    <property type="component" value="Unassembled WGS sequence"/>
</dbReference>
<protein>
    <submittedName>
        <fullName evidence="4">DUF4328 domain-containing protein</fullName>
    </submittedName>
</protein>
<accession>A0ABW6PGP3</accession>
<dbReference type="Pfam" id="PF14219">
    <property type="entry name" value="DUF4328"/>
    <property type="match status" value="1"/>
</dbReference>
<keyword evidence="2" id="KW-1133">Transmembrane helix</keyword>
<keyword evidence="2" id="KW-0812">Transmembrane</keyword>
<dbReference type="InterPro" id="IPR025565">
    <property type="entry name" value="DUF4328"/>
</dbReference>
<feature type="region of interest" description="Disordered" evidence="1">
    <location>
        <begin position="288"/>
        <end position="326"/>
    </location>
</feature>
<feature type="domain" description="DUF4328" evidence="3">
    <location>
        <begin position="107"/>
        <end position="258"/>
    </location>
</feature>
<evidence type="ECO:0000313" key="5">
    <source>
        <dbReference type="Proteomes" id="UP001601444"/>
    </source>
</evidence>
<keyword evidence="2" id="KW-0472">Membrane</keyword>
<evidence type="ECO:0000313" key="4">
    <source>
        <dbReference type="EMBL" id="MFF0541508.1"/>
    </source>
</evidence>
<feature type="transmembrane region" description="Helical" evidence="2">
    <location>
        <begin position="232"/>
        <end position="254"/>
    </location>
</feature>
<evidence type="ECO:0000256" key="2">
    <source>
        <dbReference type="SAM" id="Phobius"/>
    </source>
</evidence>
<name>A0ABW6PGP3_9NOCA</name>
<organism evidence="4 5">
    <name type="scientific">Nocardia thailandica</name>
    <dbReference type="NCBI Taxonomy" id="257275"/>
    <lineage>
        <taxon>Bacteria</taxon>
        <taxon>Bacillati</taxon>
        <taxon>Actinomycetota</taxon>
        <taxon>Actinomycetes</taxon>
        <taxon>Mycobacteriales</taxon>
        <taxon>Nocardiaceae</taxon>
        <taxon>Nocardia</taxon>
    </lineage>
</organism>